<dbReference type="Proteomes" id="UP000030748">
    <property type="component" value="Unassembled WGS sequence"/>
</dbReference>
<evidence type="ECO:0000313" key="2">
    <source>
        <dbReference type="Proteomes" id="UP000030748"/>
    </source>
</evidence>
<sequence length="283" mass="32804">VNRSGKLLNDAPQYNMDVELARVTTLMDEVQLQQILSLCDYMSLSRLREKYGRYRPWWSPIGKRLKGWQKLWWHYAQKSVLSDVRKSLRKTSWKYLGERLLSDKLRGREEGMRILSLSIINTCDQGVIFIYLFKIKEKRQVVEDDVQHILEEMEKETDIDDILNYRSVAECELEDFLVNPASRYGSNDGNADIEDDHPPTKPRGWLNWLSYGMLGAGGTNDSNQFSGVISDDVIKDIYEATKFHPAPALIGDSAMVDEVYFSSVKINISEIHTRLLSMYVIYF</sequence>
<keyword evidence="2" id="KW-1185">Reference proteome</keyword>
<organism evidence="1 2">
    <name type="scientific">Erythranthe guttata</name>
    <name type="common">Yellow monkey flower</name>
    <name type="synonym">Mimulus guttatus</name>
    <dbReference type="NCBI Taxonomy" id="4155"/>
    <lineage>
        <taxon>Eukaryota</taxon>
        <taxon>Viridiplantae</taxon>
        <taxon>Streptophyta</taxon>
        <taxon>Embryophyta</taxon>
        <taxon>Tracheophyta</taxon>
        <taxon>Spermatophyta</taxon>
        <taxon>Magnoliopsida</taxon>
        <taxon>eudicotyledons</taxon>
        <taxon>Gunneridae</taxon>
        <taxon>Pentapetalae</taxon>
        <taxon>asterids</taxon>
        <taxon>lamiids</taxon>
        <taxon>Lamiales</taxon>
        <taxon>Phrymaceae</taxon>
        <taxon>Erythranthe</taxon>
    </lineage>
</organism>
<evidence type="ECO:0000313" key="1">
    <source>
        <dbReference type="EMBL" id="EYU33516.1"/>
    </source>
</evidence>
<protein>
    <submittedName>
        <fullName evidence="1">Uncharacterized protein</fullName>
    </submittedName>
</protein>
<dbReference type="PANTHER" id="PTHR16166">
    <property type="entry name" value="VACUOLAR PROTEIN SORTING-ASSOCIATED PROTEIN VPS13"/>
    <property type="match status" value="1"/>
</dbReference>
<dbReference type="EMBL" id="KI630758">
    <property type="protein sequence ID" value="EYU33516.1"/>
    <property type="molecule type" value="Genomic_DNA"/>
</dbReference>
<gene>
    <name evidence="1" type="ORF">MIMGU_mgv1a026106mg</name>
</gene>
<dbReference type="STRING" id="4155.A0A022QZV3"/>
<proteinExistence type="predicted"/>
<dbReference type="InterPro" id="IPR026847">
    <property type="entry name" value="VPS13"/>
</dbReference>
<accession>A0A022QZV3</accession>
<feature type="non-terminal residue" evidence="1">
    <location>
        <position position="1"/>
    </location>
</feature>
<dbReference type="PANTHER" id="PTHR16166:SF143">
    <property type="entry name" value="PROTEIN SORTING-ASSOCIATED PROTEIN, PUTATIVE (DUF1162)-RELATED"/>
    <property type="match status" value="1"/>
</dbReference>
<dbReference type="AlphaFoldDB" id="A0A022QZV3"/>
<reference evidence="1 2" key="1">
    <citation type="journal article" date="2013" name="Proc. Natl. Acad. Sci. U.S.A.">
        <title>Fine-scale variation in meiotic recombination in Mimulus inferred from population shotgun sequencing.</title>
        <authorList>
            <person name="Hellsten U."/>
            <person name="Wright K.M."/>
            <person name="Jenkins J."/>
            <person name="Shu S."/>
            <person name="Yuan Y."/>
            <person name="Wessler S.R."/>
            <person name="Schmutz J."/>
            <person name="Willis J.H."/>
            <person name="Rokhsar D.S."/>
        </authorList>
    </citation>
    <scope>NUCLEOTIDE SEQUENCE [LARGE SCALE GENOMIC DNA]</scope>
    <source>
        <strain evidence="2">cv. DUN x IM62</strain>
    </source>
</reference>
<name>A0A022QZV3_ERYGU</name>